<organism evidence="2">
    <name type="scientific">Phytophthora nicotianae</name>
    <name type="common">Potato buckeye rot agent</name>
    <name type="synonym">Phytophthora parasitica</name>
    <dbReference type="NCBI Taxonomy" id="4792"/>
    <lineage>
        <taxon>Eukaryota</taxon>
        <taxon>Sar</taxon>
        <taxon>Stramenopiles</taxon>
        <taxon>Oomycota</taxon>
        <taxon>Peronosporomycetes</taxon>
        <taxon>Peronosporales</taxon>
        <taxon>Peronosporaceae</taxon>
        <taxon>Phytophthora</taxon>
    </lineage>
</organism>
<dbReference type="Proteomes" id="UP000053236">
    <property type="component" value="Unassembled WGS sequence"/>
</dbReference>
<feature type="compositionally biased region" description="Polar residues" evidence="1">
    <location>
        <begin position="74"/>
        <end position="94"/>
    </location>
</feature>
<feature type="region of interest" description="Disordered" evidence="1">
    <location>
        <begin position="49"/>
        <end position="94"/>
    </location>
</feature>
<name>W2FQF3_PHYNI</name>
<accession>W2FQF3</accession>
<evidence type="ECO:0008006" key="3">
    <source>
        <dbReference type="Google" id="ProtNLM"/>
    </source>
</evidence>
<feature type="compositionally biased region" description="Basic residues" evidence="1">
    <location>
        <begin position="54"/>
        <end position="73"/>
    </location>
</feature>
<evidence type="ECO:0000313" key="2">
    <source>
        <dbReference type="EMBL" id="ETK73028.1"/>
    </source>
</evidence>
<sequence>MAFDEAMLPSRSSFNRMRVYMKDKPHKWGTKLFMLVGTVVTTRKGLAAQIVPDKKKKKKKEKKKKKKKKKKVQSRLQQSTVEHSPSLSQARTDSIGSCAERRVVCKKKWLVQGL</sequence>
<dbReference type="EMBL" id="KI689436">
    <property type="protein sequence ID" value="ETK73028.1"/>
    <property type="molecule type" value="Genomic_DNA"/>
</dbReference>
<dbReference type="AlphaFoldDB" id="W2FQF3"/>
<protein>
    <recommendedName>
        <fullName evidence="3">PiggyBac transposable element-derived protein domain-containing protein</fullName>
    </recommendedName>
</protein>
<reference evidence="2" key="1">
    <citation type="submission" date="2013-11" db="EMBL/GenBank/DDBJ databases">
        <title>The Genome Sequence of Phytophthora parasitica CJ02B3.</title>
        <authorList>
            <consortium name="The Broad Institute Genomics Platform"/>
            <person name="Russ C."/>
            <person name="Tyler B."/>
            <person name="Panabieres F."/>
            <person name="Shan W."/>
            <person name="Tripathy S."/>
            <person name="Grunwald N."/>
            <person name="Machado M."/>
            <person name="Johnson C.S."/>
            <person name="Arredondo F."/>
            <person name="Hong C."/>
            <person name="Coffey M."/>
            <person name="Young S.K."/>
            <person name="Zeng Q."/>
            <person name="Gargeya S."/>
            <person name="Fitzgerald M."/>
            <person name="Abouelleil A."/>
            <person name="Alvarado L."/>
            <person name="Chapman S.B."/>
            <person name="Gainer-Dewar J."/>
            <person name="Goldberg J."/>
            <person name="Griggs A."/>
            <person name="Gujja S."/>
            <person name="Hansen M."/>
            <person name="Howarth C."/>
            <person name="Imamovic A."/>
            <person name="Ireland A."/>
            <person name="Larimer J."/>
            <person name="McCowan C."/>
            <person name="Murphy C."/>
            <person name="Pearson M."/>
            <person name="Poon T.W."/>
            <person name="Priest M."/>
            <person name="Roberts A."/>
            <person name="Saif S."/>
            <person name="Shea T."/>
            <person name="Sykes S."/>
            <person name="Wortman J."/>
            <person name="Nusbaum C."/>
            <person name="Birren B."/>
        </authorList>
    </citation>
    <scope>NUCLEOTIDE SEQUENCE [LARGE SCALE GENOMIC DNA]</scope>
    <source>
        <strain evidence="2">CJ02B3</strain>
    </source>
</reference>
<proteinExistence type="predicted"/>
<gene>
    <name evidence="2" type="ORF">L915_19992</name>
</gene>
<evidence type="ECO:0000256" key="1">
    <source>
        <dbReference type="SAM" id="MobiDB-lite"/>
    </source>
</evidence>